<reference evidence="1 2" key="1">
    <citation type="submission" date="2014-10" db="EMBL/GenBank/DDBJ databases">
        <title>Draft genome of the hookworm Ancylostoma caninum.</title>
        <authorList>
            <person name="Mitreva M."/>
        </authorList>
    </citation>
    <scope>NUCLEOTIDE SEQUENCE [LARGE SCALE GENOMIC DNA]</scope>
    <source>
        <strain evidence="1 2">Baltimore</strain>
    </source>
</reference>
<organism evidence="1 2">
    <name type="scientific">Ancylostoma caninum</name>
    <name type="common">Dog hookworm</name>
    <dbReference type="NCBI Taxonomy" id="29170"/>
    <lineage>
        <taxon>Eukaryota</taxon>
        <taxon>Metazoa</taxon>
        <taxon>Ecdysozoa</taxon>
        <taxon>Nematoda</taxon>
        <taxon>Chromadorea</taxon>
        <taxon>Rhabditida</taxon>
        <taxon>Rhabditina</taxon>
        <taxon>Rhabditomorpha</taxon>
        <taxon>Strongyloidea</taxon>
        <taxon>Ancylostomatidae</taxon>
        <taxon>Ancylostomatinae</taxon>
        <taxon>Ancylostoma</taxon>
    </lineage>
</organism>
<keyword evidence="2" id="KW-1185">Reference proteome</keyword>
<dbReference type="Pfam" id="PF17641">
    <property type="entry name" value="ASPRs"/>
    <property type="match status" value="1"/>
</dbReference>
<dbReference type="InterPro" id="IPR035109">
    <property type="entry name" value="ASPR"/>
</dbReference>
<dbReference type="Proteomes" id="UP000252519">
    <property type="component" value="Unassembled WGS sequence"/>
</dbReference>
<evidence type="ECO:0000313" key="1">
    <source>
        <dbReference type="EMBL" id="RCN26726.1"/>
    </source>
</evidence>
<gene>
    <name evidence="1" type="ORF">ANCCAN_27547</name>
</gene>
<protein>
    <submittedName>
        <fullName evidence="1">Uncharacterized protein</fullName>
    </submittedName>
</protein>
<name>A0A368F3Q5_ANCCA</name>
<dbReference type="AlphaFoldDB" id="A0A368F3Q5"/>
<sequence>MNVRAFDSYDFKICVSSSDPQVLSFFSLQILAQEDYPDPPNCPTSGENCLNAKKRKASAEQIEEIKDQCDGGPEYTCFFESLAGKELQNPNNDKNKYKEIIKLENDGEKGNRSMEAFLKATAKNWTDQLKDVCA</sequence>
<proteinExistence type="predicted"/>
<dbReference type="EMBL" id="JOJR01006303">
    <property type="protein sequence ID" value="RCN26726.1"/>
    <property type="molecule type" value="Genomic_DNA"/>
</dbReference>
<accession>A0A368F3Q5</accession>
<evidence type="ECO:0000313" key="2">
    <source>
        <dbReference type="Proteomes" id="UP000252519"/>
    </source>
</evidence>
<comment type="caution">
    <text evidence="1">The sequence shown here is derived from an EMBL/GenBank/DDBJ whole genome shotgun (WGS) entry which is preliminary data.</text>
</comment>
<dbReference type="OrthoDB" id="5886424at2759"/>